<dbReference type="OrthoDB" id="10254721at2759"/>
<feature type="coiled-coil region" evidence="10">
    <location>
        <begin position="531"/>
        <end position="558"/>
    </location>
</feature>
<evidence type="ECO:0000256" key="3">
    <source>
        <dbReference type="ARBA" id="ARBA00022679"/>
    </source>
</evidence>
<dbReference type="InterPro" id="IPR003846">
    <property type="entry name" value="SelO"/>
</dbReference>
<evidence type="ECO:0000256" key="6">
    <source>
        <dbReference type="ARBA" id="ARBA00022741"/>
    </source>
</evidence>
<evidence type="ECO:0000256" key="1">
    <source>
        <dbReference type="ARBA" id="ARBA00001946"/>
    </source>
</evidence>
<gene>
    <name evidence="12" type="ORF">E1301_Tti008856</name>
</gene>
<keyword evidence="8" id="KW-0460">Magnesium</keyword>
<keyword evidence="6" id="KW-0547">Nucleotide-binding</keyword>
<dbReference type="HAMAP" id="MF_00692">
    <property type="entry name" value="SelO"/>
    <property type="match status" value="1"/>
</dbReference>
<evidence type="ECO:0000256" key="4">
    <source>
        <dbReference type="ARBA" id="ARBA00022695"/>
    </source>
</evidence>
<reference evidence="12 13" key="1">
    <citation type="journal article" date="2019" name="Mol. Ecol. Resour.">
        <title>Chromosome-level genome assembly of Triplophysa tibetana, a fish adapted to the harsh high-altitude environment of the Tibetan Plateau.</title>
        <authorList>
            <person name="Yang X."/>
            <person name="Liu H."/>
            <person name="Ma Z."/>
            <person name="Zou Y."/>
            <person name="Zou M."/>
            <person name="Mao Y."/>
            <person name="Li X."/>
            <person name="Wang H."/>
            <person name="Chen T."/>
            <person name="Wang W."/>
            <person name="Yang R."/>
        </authorList>
    </citation>
    <scope>NUCLEOTIDE SEQUENCE [LARGE SCALE GENOMIC DNA]</scope>
    <source>
        <strain evidence="12">TTIB1903HZAU</strain>
        <tissue evidence="12">Muscle</tissue>
    </source>
</reference>
<dbReference type="NCBIfam" id="NF000658">
    <property type="entry name" value="PRK00029.1"/>
    <property type="match status" value="1"/>
</dbReference>
<dbReference type="Pfam" id="PF02696">
    <property type="entry name" value="SelO"/>
    <property type="match status" value="1"/>
</dbReference>
<evidence type="ECO:0000256" key="11">
    <source>
        <dbReference type="SAM" id="MobiDB-lite"/>
    </source>
</evidence>
<name>A0A5A9NZJ1_9TELE</name>
<dbReference type="GO" id="GO:0016779">
    <property type="term" value="F:nucleotidyltransferase activity"/>
    <property type="evidence" value="ECO:0007669"/>
    <property type="project" value="UniProtKB-KW"/>
</dbReference>
<dbReference type="EMBL" id="SOYY01000011">
    <property type="protein sequence ID" value="KAA0715093.1"/>
    <property type="molecule type" value="Genomic_DNA"/>
</dbReference>
<dbReference type="PANTHER" id="PTHR12153">
    <property type="entry name" value="SELENOPROTEIN O"/>
    <property type="match status" value="1"/>
</dbReference>
<evidence type="ECO:0000256" key="5">
    <source>
        <dbReference type="ARBA" id="ARBA00022723"/>
    </source>
</evidence>
<proteinExistence type="inferred from homology"/>
<keyword evidence="13" id="KW-1185">Reference proteome</keyword>
<dbReference type="AlphaFoldDB" id="A0A5A9NZJ1"/>
<dbReference type="GO" id="GO:0046872">
    <property type="term" value="F:metal ion binding"/>
    <property type="evidence" value="ECO:0007669"/>
    <property type="project" value="UniProtKB-KW"/>
</dbReference>
<comment type="caution">
    <text evidence="12">The sequence shown here is derived from an EMBL/GenBank/DDBJ whole genome shotgun (WGS) entry which is preliminary data.</text>
</comment>
<keyword evidence="5" id="KW-0479">Metal-binding</keyword>
<evidence type="ECO:0000256" key="8">
    <source>
        <dbReference type="ARBA" id="ARBA00022842"/>
    </source>
</evidence>
<keyword evidence="10" id="KW-0175">Coiled coil</keyword>
<evidence type="ECO:0000256" key="10">
    <source>
        <dbReference type="SAM" id="Coils"/>
    </source>
</evidence>
<dbReference type="PANTHER" id="PTHR12153:SF15">
    <property type="entry name" value="PROTEIN ADENYLYLTRANSFERASE SELO, MITOCHONDRIAL"/>
    <property type="match status" value="1"/>
</dbReference>
<keyword evidence="4" id="KW-0548">Nucleotidyltransferase</keyword>
<evidence type="ECO:0000256" key="7">
    <source>
        <dbReference type="ARBA" id="ARBA00022840"/>
    </source>
</evidence>
<organism evidence="12 13">
    <name type="scientific">Triplophysa tibetana</name>
    <dbReference type="NCBI Taxonomy" id="1572043"/>
    <lineage>
        <taxon>Eukaryota</taxon>
        <taxon>Metazoa</taxon>
        <taxon>Chordata</taxon>
        <taxon>Craniata</taxon>
        <taxon>Vertebrata</taxon>
        <taxon>Euteleostomi</taxon>
        <taxon>Actinopterygii</taxon>
        <taxon>Neopterygii</taxon>
        <taxon>Teleostei</taxon>
        <taxon>Ostariophysi</taxon>
        <taxon>Cypriniformes</taxon>
        <taxon>Nemacheilidae</taxon>
        <taxon>Triplophysa</taxon>
    </lineage>
</organism>
<keyword evidence="3" id="KW-0808">Transferase</keyword>
<evidence type="ECO:0000256" key="9">
    <source>
        <dbReference type="ARBA" id="ARBA00031547"/>
    </source>
</evidence>
<dbReference type="GO" id="GO:0005524">
    <property type="term" value="F:ATP binding"/>
    <property type="evidence" value="ECO:0007669"/>
    <property type="project" value="UniProtKB-KW"/>
</dbReference>
<protein>
    <recommendedName>
        <fullName evidence="9">Selenoprotein O</fullName>
    </recommendedName>
</protein>
<evidence type="ECO:0000313" key="13">
    <source>
        <dbReference type="Proteomes" id="UP000324632"/>
    </source>
</evidence>
<sequence>MAFIAPLLTRINIFYSGATFRRSLSHAGMVDMGISMSRSSLERLQFDNVALRKLPLDLSTEHGVRQVRSACFSKVQPTPVKNPRFVAVSGPALALLGLDAEDVLKDPLGPEYLSGSKVMAGSEPAAHCYCGHQFGQFAGQLGDGAACYLGEVKAPPDQNPELLHENPTGRWEIQVKGAGLTPYSRQADGRKVLRSSIREFLCSEAVFALGVPTTRAGSVVTSDSRVMRDIAYDGNPRMERCSIVLRISPSFIRFGSFEIFKRADEVTGRQGPSYGQDEIRTQMLDYVIETFYPEIHQSHSDIRERNTAFFREVTVRTARLVAQWQCVGFCHGVLNTDNMSILGLTLDYGPFGFMDRFDPDFICNASDNSGRYTYQAQPSICHWNLARLAEALDPDLPPELAKQVLDEYLPLYNAFYLNNMRKKLGLLKKKEPEDETLITEFMQTMHNTGADFTNTFRSLSQISCPIQEEGEEDECEANKQATELLLQQCASIDELKGANRPTMDPRELSMLLSMAQSNPALFQMVSNRRTLVQQLEKLSRLKELMDTNEEQLRTKQAEDWTRWIKKYRQRLARECEPGVDVKALQEERVCVMNNTNPRVVLRNYIAQNAIEAAENGDFSEVQRVLKVLEKPFSVQEGLEQPNWVGRGGVDIPGERDETGEEGNTSGSAGAEPRVLVPYDSKPPVWANEICVT</sequence>
<comment type="cofactor">
    <cofactor evidence="1">
        <name>Mg(2+)</name>
        <dbReference type="ChEBI" id="CHEBI:18420"/>
    </cofactor>
</comment>
<evidence type="ECO:0000256" key="2">
    <source>
        <dbReference type="ARBA" id="ARBA00009747"/>
    </source>
</evidence>
<evidence type="ECO:0000313" key="12">
    <source>
        <dbReference type="EMBL" id="KAA0715093.1"/>
    </source>
</evidence>
<keyword evidence="7" id="KW-0067">ATP-binding</keyword>
<dbReference type="Proteomes" id="UP000324632">
    <property type="component" value="Chromosome 11"/>
</dbReference>
<accession>A0A5A9NZJ1</accession>
<comment type="similarity">
    <text evidence="2">Belongs to the SELO family.</text>
</comment>
<feature type="region of interest" description="Disordered" evidence="11">
    <location>
        <begin position="643"/>
        <end position="677"/>
    </location>
</feature>